<feature type="transmembrane region" description="Helical" evidence="2">
    <location>
        <begin position="44"/>
        <end position="63"/>
    </location>
</feature>
<proteinExistence type="predicted"/>
<comment type="caution">
    <text evidence="3">The sequence shown here is derived from an EMBL/GenBank/DDBJ whole genome shotgun (WGS) entry which is preliminary data.</text>
</comment>
<name>A0A974BIP7_SEDHY</name>
<reference evidence="3" key="1">
    <citation type="submission" date="2020-07" db="EMBL/GenBank/DDBJ databases">
        <title>Genomic analysis of a strain of Sedimentibacter Hydroxybenzoicus DSM7310.</title>
        <authorList>
            <person name="Ma S."/>
        </authorList>
    </citation>
    <scope>NUCLEOTIDE SEQUENCE</scope>
    <source>
        <strain evidence="3">DSM 7310</strain>
    </source>
</reference>
<evidence type="ECO:0000256" key="2">
    <source>
        <dbReference type="SAM" id="Phobius"/>
    </source>
</evidence>
<evidence type="ECO:0000313" key="4">
    <source>
        <dbReference type="Proteomes" id="UP000611629"/>
    </source>
</evidence>
<keyword evidence="2" id="KW-0472">Membrane</keyword>
<feature type="transmembrane region" description="Helical" evidence="2">
    <location>
        <begin position="12"/>
        <end position="32"/>
    </location>
</feature>
<keyword evidence="2" id="KW-1133">Transmembrane helix</keyword>
<dbReference type="NCBIfam" id="TIGR02893">
    <property type="entry name" value="spore_yabQ"/>
    <property type="match status" value="1"/>
</dbReference>
<gene>
    <name evidence="3" type="ORF">HZF24_07400</name>
</gene>
<dbReference type="EMBL" id="JACBNQ010000005">
    <property type="protein sequence ID" value="NYB73965.1"/>
    <property type="molecule type" value="Genomic_DNA"/>
</dbReference>
<dbReference type="RefSeq" id="WP_179237654.1">
    <property type="nucleotide sequence ID" value="NZ_JACBNQ010000005.1"/>
</dbReference>
<accession>A0A974BIP7</accession>
<evidence type="ECO:0000313" key="3">
    <source>
        <dbReference type="EMBL" id="NYB73965.1"/>
    </source>
</evidence>
<keyword evidence="4" id="KW-1185">Reference proteome</keyword>
<feature type="transmembrane region" description="Helical" evidence="2">
    <location>
        <begin position="69"/>
        <end position="87"/>
    </location>
</feature>
<protein>
    <submittedName>
        <fullName evidence="3">Spore cortex biosynthesis protein YabQ</fullName>
    </submittedName>
</protein>
<dbReference type="AlphaFoldDB" id="A0A974BIP7"/>
<dbReference type="InterPro" id="IPR019074">
    <property type="entry name" value="YabQ"/>
</dbReference>
<dbReference type="Pfam" id="PF09578">
    <property type="entry name" value="Spore_YabQ"/>
    <property type="match status" value="1"/>
</dbReference>
<keyword evidence="2" id="KW-0812">Transmembrane</keyword>
<feature type="region of interest" description="Disordered" evidence="1">
    <location>
        <begin position="169"/>
        <end position="193"/>
    </location>
</feature>
<dbReference type="Proteomes" id="UP000611629">
    <property type="component" value="Unassembled WGS sequence"/>
</dbReference>
<organism evidence="3 4">
    <name type="scientific">Sedimentibacter hydroxybenzoicus DSM 7310</name>
    <dbReference type="NCBI Taxonomy" id="1123245"/>
    <lineage>
        <taxon>Bacteria</taxon>
        <taxon>Bacillati</taxon>
        <taxon>Bacillota</taxon>
        <taxon>Tissierellia</taxon>
        <taxon>Sedimentibacter</taxon>
    </lineage>
</organism>
<evidence type="ECO:0000256" key="1">
    <source>
        <dbReference type="SAM" id="MobiDB-lite"/>
    </source>
</evidence>
<sequence>MDYLPYSQEYMLAVSIMAGMLLGSMWDIYRLLRHYVKPGPFGTAIGDLIYWLTSIYIGITLIFDLSYGNVRFFILMGFMIGALLYFYGISRYILKLLIYIVDKVLNVIKKTIGLLIEPIKALIRKLKIILYPFKLKYEKIRNNARKRYKFYKFRLKKISKNKKMLYNKKKQLKKTNKRKKQQKKKSINKRKSH</sequence>